<evidence type="ECO:0000313" key="1">
    <source>
        <dbReference type="EMBL" id="GAU89847.1"/>
    </source>
</evidence>
<name>A0A1D1URH2_RAMVA</name>
<evidence type="ECO:0000313" key="2">
    <source>
        <dbReference type="Proteomes" id="UP000186922"/>
    </source>
</evidence>
<keyword evidence="2" id="KW-1185">Reference proteome</keyword>
<accession>A0A1D1URH2</accession>
<reference evidence="1 2" key="1">
    <citation type="journal article" date="2016" name="Nat. Commun.">
        <title>Extremotolerant tardigrade genome and improved radiotolerance of human cultured cells by tardigrade-unique protein.</title>
        <authorList>
            <person name="Hashimoto T."/>
            <person name="Horikawa D.D."/>
            <person name="Saito Y."/>
            <person name="Kuwahara H."/>
            <person name="Kozuka-Hata H."/>
            <person name="Shin-I T."/>
            <person name="Minakuchi Y."/>
            <person name="Ohishi K."/>
            <person name="Motoyama A."/>
            <person name="Aizu T."/>
            <person name="Enomoto A."/>
            <person name="Kondo K."/>
            <person name="Tanaka S."/>
            <person name="Hara Y."/>
            <person name="Koshikawa S."/>
            <person name="Sagara H."/>
            <person name="Miura T."/>
            <person name="Yokobori S."/>
            <person name="Miyagawa K."/>
            <person name="Suzuki Y."/>
            <person name="Kubo T."/>
            <person name="Oyama M."/>
            <person name="Kohara Y."/>
            <person name="Fujiyama A."/>
            <person name="Arakawa K."/>
            <person name="Katayama T."/>
            <person name="Toyoda A."/>
            <person name="Kunieda T."/>
        </authorList>
    </citation>
    <scope>NUCLEOTIDE SEQUENCE [LARGE SCALE GENOMIC DNA]</scope>
    <source>
        <strain evidence="1 2">YOKOZUNA-1</strain>
    </source>
</reference>
<proteinExistence type="predicted"/>
<dbReference type="AlphaFoldDB" id="A0A1D1URH2"/>
<dbReference type="EMBL" id="BDGG01000001">
    <property type="protein sequence ID" value="GAU89847.1"/>
    <property type="molecule type" value="Genomic_DNA"/>
</dbReference>
<comment type="caution">
    <text evidence="1">The sequence shown here is derived from an EMBL/GenBank/DDBJ whole genome shotgun (WGS) entry which is preliminary data.</text>
</comment>
<gene>
    <name evidence="1" type="primary">RvY_02349-1</name>
    <name evidence="1" type="synonym">RvY_02349.1</name>
    <name evidence="1" type="ORF">RvY_02349</name>
</gene>
<dbReference type="OrthoDB" id="6432962at2759"/>
<dbReference type="Proteomes" id="UP000186922">
    <property type="component" value="Unassembled WGS sequence"/>
</dbReference>
<organism evidence="1 2">
    <name type="scientific">Ramazzottius varieornatus</name>
    <name type="common">Water bear</name>
    <name type="synonym">Tardigrade</name>
    <dbReference type="NCBI Taxonomy" id="947166"/>
    <lineage>
        <taxon>Eukaryota</taxon>
        <taxon>Metazoa</taxon>
        <taxon>Ecdysozoa</taxon>
        <taxon>Tardigrada</taxon>
        <taxon>Eutardigrada</taxon>
        <taxon>Parachela</taxon>
        <taxon>Hypsibioidea</taxon>
        <taxon>Ramazzottiidae</taxon>
        <taxon>Ramazzottius</taxon>
    </lineage>
</organism>
<sequence length="230" mass="25596">MPAVIFSTVPPLPLPLTAFTTHLAEELRIPESELWEMSLVSIQCPERIATFPEDGNERNVMFRMKDGKRYQKVTPQGYYQDVEALCNALNLLPPAAAQVFKYNALDRTVSRAPNDTVIAVELSPYMKRLLGIEQPFGLREASLTTHTDTVYVYCNLIRSQLVGNTKAQVLAVVSAESVTRGRMCQGSGSFVPIADNSFDKIIVELADSTGRIIPFADGITTVRLRFRKRA</sequence>
<protein>
    <submittedName>
        <fullName evidence="1">Uncharacterized protein</fullName>
    </submittedName>
</protein>